<accession>U2P4P7</accession>
<reference evidence="1 2" key="1">
    <citation type="submission" date="2013-08" db="EMBL/GenBank/DDBJ databases">
        <authorList>
            <person name="Durkin A.S."/>
            <person name="Haft D.R."/>
            <person name="McCorrison J."/>
            <person name="Torralba M."/>
            <person name="Gillis M."/>
            <person name="Haft D.H."/>
            <person name="Methe B."/>
            <person name="Sutton G."/>
            <person name="Nelson K.E."/>
        </authorList>
    </citation>
    <scope>NUCLEOTIDE SEQUENCE [LARGE SCALE GENOMIC DNA]</scope>
    <source>
        <strain evidence="1 2">F0067</strain>
    </source>
</reference>
<comment type="caution">
    <text evidence="1">The sequence shown here is derived from an EMBL/GenBank/DDBJ whole genome shotgun (WGS) entry which is preliminary data.</text>
</comment>
<protein>
    <submittedName>
        <fullName evidence="1">Uncharacterized protein</fullName>
    </submittedName>
</protein>
<dbReference type="PATRIC" id="fig|1115809.3.peg.2051"/>
<evidence type="ECO:0000313" key="1">
    <source>
        <dbReference type="EMBL" id="ERK38684.1"/>
    </source>
</evidence>
<keyword evidence="2" id="KW-1185">Reference proteome</keyword>
<dbReference type="Proteomes" id="UP000016648">
    <property type="component" value="Unassembled WGS sequence"/>
</dbReference>
<evidence type="ECO:0000313" key="2">
    <source>
        <dbReference type="Proteomes" id="UP000016648"/>
    </source>
</evidence>
<gene>
    <name evidence="1" type="ORF">HMPREF9135_1871</name>
</gene>
<dbReference type="EMBL" id="AWEY01000035">
    <property type="protein sequence ID" value="ERK38684.1"/>
    <property type="molecule type" value="Genomic_DNA"/>
</dbReference>
<dbReference type="AlphaFoldDB" id="U2P4P7"/>
<name>U2P4P7_9BACT</name>
<sequence length="40" mass="4754">MKYKKIDIYTIHILFGFTNIYNIPHEKTSTLLPLDIPFLT</sequence>
<organism evidence="1 2">
    <name type="scientific">Segatella baroniae F0067</name>
    <dbReference type="NCBI Taxonomy" id="1115809"/>
    <lineage>
        <taxon>Bacteria</taxon>
        <taxon>Pseudomonadati</taxon>
        <taxon>Bacteroidota</taxon>
        <taxon>Bacteroidia</taxon>
        <taxon>Bacteroidales</taxon>
        <taxon>Prevotellaceae</taxon>
        <taxon>Segatella</taxon>
    </lineage>
</organism>
<proteinExistence type="predicted"/>